<comment type="caution">
    <text evidence="2">The sequence shown here is derived from an EMBL/GenBank/DDBJ whole genome shotgun (WGS) entry which is preliminary data.</text>
</comment>
<dbReference type="Proteomes" id="UP000198211">
    <property type="component" value="Unassembled WGS sequence"/>
</dbReference>
<feature type="compositionally biased region" description="Low complexity" evidence="1">
    <location>
        <begin position="41"/>
        <end position="52"/>
    </location>
</feature>
<dbReference type="AlphaFoldDB" id="A0A225W6Q1"/>
<feature type="compositionally biased region" description="Basic residues" evidence="1">
    <location>
        <begin position="77"/>
        <end position="95"/>
    </location>
</feature>
<dbReference type="OrthoDB" id="120783at2759"/>
<name>A0A225W6Q1_9STRA</name>
<feature type="compositionally biased region" description="Polar residues" evidence="1">
    <location>
        <begin position="1"/>
        <end position="11"/>
    </location>
</feature>
<organism evidence="2 3">
    <name type="scientific">Phytophthora megakarya</name>
    <dbReference type="NCBI Taxonomy" id="4795"/>
    <lineage>
        <taxon>Eukaryota</taxon>
        <taxon>Sar</taxon>
        <taxon>Stramenopiles</taxon>
        <taxon>Oomycota</taxon>
        <taxon>Peronosporomycetes</taxon>
        <taxon>Peronosporales</taxon>
        <taxon>Peronosporaceae</taxon>
        <taxon>Phytophthora</taxon>
    </lineage>
</organism>
<dbReference type="EMBL" id="NBNE01001581">
    <property type="protein sequence ID" value="OWZ13431.1"/>
    <property type="molecule type" value="Genomic_DNA"/>
</dbReference>
<protein>
    <submittedName>
        <fullName evidence="2">Uncharacterized protein</fullName>
    </submittedName>
</protein>
<sequence length="231" mass="25847">MTTTVSESNDLVSLFADDHNRTPRFATRHDNAQPARLEAMSPSSTEVSDDSSLTNDDLVVLSNLFGFANSGANGSGKPKRKTPVRTRTSRKRPRQSKTVSEDGSALPKSQQQRQKLEIADLKKQVVELQATIEDLQARKLERERQALEKSQQYGDCDNSAALNEWVGAAKNQVAAVQQLEEQNEKLRSQVATHLGQLKQLEHIARNRYLANTIPEPMQLEHFTSHYYSASC</sequence>
<evidence type="ECO:0000256" key="1">
    <source>
        <dbReference type="SAM" id="MobiDB-lite"/>
    </source>
</evidence>
<gene>
    <name evidence="2" type="ORF">PHMEG_00013245</name>
</gene>
<feature type="region of interest" description="Disordered" evidence="1">
    <location>
        <begin position="1"/>
        <end position="52"/>
    </location>
</feature>
<feature type="compositionally biased region" description="Basic and acidic residues" evidence="1">
    <location>
        <begin position="16"/>
        <end position="31"/>
    </location>
</feature>
<evidence type="ECO:0000313" key="2">
    <source>
        <dbReference type="EMBL" id="OWZ13431.1"/>
    </source>
</evidence>
<accession>A0A225W6Q1</accession>
<feature type="region of interest" description="Disordered" evidence="1">
    <location>
        <begin position="69"/>
        <end position="114"/>
    </location>
</feature>
<proteinExistence type="predicted"/>
<dbReference type="STRING" id="4795.A0A225W6Q1"/>
<evidence type="ECO:0000313" key="3">
    <source>
        <dbReference type="Proteomes" id="UP000198211"/>
    </source>
</evidence>
<keyword evidence="3" id="KW-1185">Reference proteome</keyword>
<reference evidence="3" key="1">
    <citation type="submission" date="2017-03" db="EMBL/GenBank/DDBJ databases">
        <title>Phytopthora megakarya and P. palmivora, two closely related causual agents of cacao black pod achieved similar genome size and gene model numbers by different mechanisms.</title>
        <authorList>
            <person name="Ali S."/>
            <person name="Shao J."/>
            <person name="Larry D.J."/>
            <person name="Kronmiller B."/>
            <person name="Shen D."/>
            <person name="Strem M.D."/>
            <person name="Melnick R.L."/>
            <person name="Guiltinan M.J."/>
            <person name="Tyler B.M."/>
            <person name="Meinhardt L.W."/>
            <person name="Bailey B.A."/>
        </authorList>
    </citation>
    <scope>NUCLEOTIDE SEQUENCE [LARGE SCALE GENOMIC DNA]</scope>
    <source>
        <strain evidence="3">zdho120</strain>
    </source>
</reference>